<keyword evidence="3 7" id="KW-0812">Transmembrane</keyword>
<name>A0AAE2CE75_9LAMI</name>
<accession>A0AAE2CE75</accession>
<reference evidence="10" key="1">
    <citation type="submission" date="2020-06" db="EMBL/GenBank/DDBJ databases">
        <authorList>
            <person name="Li T."/>
            <person name="Hu X."/>
            <person name="Zhang T."/>
            <person name="Song X."/>
            <person name="Zhang H."/>
            <person name="Dai N."/>
            <person name="Sheng W."/>
            <person name="Hou X."/>
            <person name="Wei L."/>
        </authorList>
    </citation>
    <scope>NUCLEOTIDE SEQUENCE</scope>
    <source>
        <strain evidence="10">3651</strain>
        <tissue evidence="10">Leaf</tissue>
    </source>
</reference>
<comment type="similarity">
    <text evidence="2">Belongs to the PC-esterase family. TBL subfamily.</text>
</comment>
<evidence type="ECO:0000256" key="3">
    <source>
        <dbReference type="ARBA" id="ARBA00022692"/>
    </source>
</evidence>
<evidence type="ECO:0000256" key="7">
    <source>
        <dbReference type="SAM" id="Phobius"/>
    </source>
</evidence>
<protein>
    <submittedName>
        <fullName evidence="10">Protein trichome birefringence-like 34</fullName>
    </submittedName>
</protein>
<evidence type="ECO:0000256" key="5">
    <source>
        <dbReference type="ARBA" id="ARBA00022989"/>
    </source>
</evidence>
<comment type="caution">
    <text evidence="10">The sequence shown here is derived from an EMBL/GenBank/DDBJ whole genome shotgun (WGS) entry which is preliminary data.</text>
</comment>
<dbReference type="InterPro" id="IPR026057">
    <property type="entry name" value="TBL_C"/>
</dbReference>
<keyword evidence="11" id="KW-1185">Reference proteome</keyword>
<sequence length="825" mass="96429">MAKKATLSPEFSGTTMDIRCSFQSLIALIVAALVVGAVYLTTECGYLVQEDDHQKLEMNGKASSSSLEKCDLFSGKWVFDNKSYPLYKEEECTFMSDQLSCGKFGRNDLDYQHWRWQPHHCDLPRFNATALLERLRNKRLVFVGDSLNRGQWVSMVCLLDKAIPSGRKHMHNNGSALITFKAKDYNARIEFYWAPLLVESNSDDPVSHRLPDRIVRAQAIEKHARHWTDADILVFNTYLWWRRPQMKVLWGSFNSSDGIYKKVDMLRSYEMALKTWSDWLEIHVNRSKTQLFFMSMSPTHERAEEWGKSVGGNCYNETEMIVEEGYKGRGTDPNMMRIVEDTIDELQKRGLNVQMINITQLSDYRKEGHPSIYRKQWEPLTQQQISDPLSYADCIHWCLPGVPDVWNELLNRPPGNLNEDHEKMVLKTWEILLKFHHLTGLFLVAFFAAVLYLTHDINYWKVVKKQVTVGEEQTAQSDSSPGCDYFSGRWVYDNISYPLYKGRECSFMEDGFACEKYGRKDLKYQHWRWQPRNCDLPRFNGTALLEKIRGKKLVFVGDSLNRNQWISMLCLIESSLPPSTNKSLTLTGNLLYFQDTDYNTTIGFYWSPFLVESNCDDIRQYLVGGRVVRVQAIEKHARQWNDADILVFDTYVWWLQTKLTILWGSFGSPDAIYKTVEMKMRRYEMGLSTWSEWLEMNINRTKTKLFFMSVSPYIFRGDASRHCYNRSEPIFEKGYWSVANHSLMSIAESTIKKLERRGVKVEYLRITQMSEQRRDAHPSIYRTFYGPITEENKKDPMSYSDCLHWCLPGVPDVWNEILYAKIMNS</sequence>
<gene>
    <name evidence="10" type="ORF">Salat_2302400</name>
</gene>
<dbReference type="GO" id="GO:0005794">
    <property type="term" value="C:Golgi apparatus"/>
    <property type="evidence" value="ECO:0007669"/>
    <property type="project" value="TreeGrafter"/>
</dbReference>
<dbReference type="Proteomes" id="UP001293254">
    <property type="component" value="Unassembled WGS sequence"/>
</dbReference>
<feature type="domain" description="Trichome birefringence-like N-terminal" evidence="9">
    <location>
        <begin position="482"/>
        <end position="535"/>
    </location>
</feature>
<dbReference type="PANTHER" id="PTHR32285">
    <property type="entry name" value="PROTEIN TRICHOME BIREFRINGENCE-LIKE 9-RELATED"/>
    <property type="match status" value="1"/>
</dbReference>
<evidence type="ECO:0000256" key="1">
    <source>
        <dbReference type="ARBA" id="ARBA00004167"/>
    </source>
</evidence>
<dbReference type="PANTHER" id="PTHR32285:SF11">
    <property type="entry name" value="PROTEIN TRICHOME BIREFRINGENCE-LIKE 34"/>
    <property type="match status" value="1"/>
</dbReference>
<evidence type="ECO:0000313" key="11">
    <source>
        <dbReference type="Proteomes" id="UP001293254"/>
    </source>
</evidence>
<evidence type="ECO:0000259" key="8">
    <source>
        <dbReference type="Pfam" id="PF13839"/>
    </source>
</evidence>
<evidence type="ECO:0000256" key="6">
    <source>
        <dbReference type="ARBA" id="ARBA00023136"/>
    </source>
</evidence>
<comment type="subcellular location">
    <subcellularLocation>
        <location evidence="1">Membrane</location>
        <topology evidence="1">Single-pass membrane protein</topology>
    </subcellularLocation>
</comment>
<dbReference type="InterPro" id="IPR029962">
    <property type="entry name" value="TBL"/>
</dbReference>
<evidence type="ECO:0000256" key="4">
    <source>
        <dbReference type="ARBA" id="ARBA00022968"/>
    </source>
</evidence>
<feature type="domain" description="Trichome birefringence-like C-terminal" evidence="8">
    <location>
        <begin position="536"/>
        <end position="820"/>
    </location>
</feature>
<dbReference type="GO" id="GO:0016413">
    <property type="term" value="F:O-acetyltransferase activity"/>
    <property type="evidence" value="ECO:0007669"/>
    <property type="project" value="InterPro"/>
</dbReference>
<dbReference type="AlphaFoldDB" id="A0AAE2CE75"/>
<feature type="domain" description="Trichome birefringence-like N-terminal" evidence="9">
    <location>
        <begin position="68"/>
        <end position="122"/>
    </location>
</feature>
<dbReference type="Pfam" id="PF14416">
    <property type="entry name" value="PMR5N"/>
    <property type="match status" value="2"/>
</dbReference>
<feature type="domain" description="Trichome birefringence-like C-terminal" evidence="8">
    <location>
        <begin position="123"/>
        <end position="410"/>
    </location>
</feature>
<keyword evidence="4" id="KW-0735">Signal-anchor</keyword>
<evidence type="ECO:0000259" key="9">
    <source>
        <dbReference type="Pfam" id="PF14416"/>
    </source>
</evidence>
<dbReference type="EMBL" id="JACGWO010000009">
    <property type="protein sequence ID" value="KAK4418896.1"/>
    <property type="molecule type" value="Genomic_DNA"/>
</dbReference>
<reference evidence="10" key="2">
    <citation type="journal article" date="2024" name="Plant">
        <title>Genomic evolution and insights into agronomic trait innovations of Sesamum species.</title>
        <authorList>
            <person name="Miao H."/>
            <person name="Wang L."/>
            <person name="Qu L."/>
            <person name="Liu H."/>
            <person name="Sun Y."/>
            <person name="Le M."/>
            <person name="Wang Q."/>
            <person name="Wei S."/>
            <person name="Zheng Y."/>
            <person name="Lin W."/>
            <person name="Duan Y."/>
            <person name="Cao H."/>
            <person name="Xiong S."/>
            <person name="Wang X."/>
            <person name="Wei L."/>
            <person name="Li C."/>
            <person name="Ma Q."/>
            <person name="Ju M."/>
            <person name="Zhao R."/>
            <person name="Li G."/>
            <person name="Mu C."/>
            <person name="Tian Q."/>
            <person name="Mei H."/>
            <person name="Zhang T."/>
            <person name="Gao T."/>
            <person name="Zhang H."/>
        </authorList>
    </citation>
    <scope>NUCLEOTIDE SEQUENCE</scope>
    <source>
        <strain evidence="10">3651</strain>
    </source>
</reference>
<evidence type="ECO:0000313" key="10">
    <source>
        <dbReference type="EMBL" id="KAK4418896.1"/>
    </source>
</evidence>
<dbReference type="GO" id="GO:0016020">
    <property type="term" value="C:membrane"/>
    <property type="evidence" value="ECO:0007669"/>
    <property type="project" value="UniProtKB-SubCell"/>
</dbReference>
<organism evidence="10 11">
    <name type="scientific">Sesamum alatum</name>
    <dbReference type="NCBI Taxonomy" id="300844"/>
    <lineage>
        <taxon>Eukaryota</taxon>
        <taxon>Viridiplantae</taxon>
        <taxon>Streptophyta</taxon>
        <taxon>Embryophyta</taxon>
        <taxon>Tracheophyta</taxon>
        <taxon>Spermatophyta</taxon>
        <taxon>Magnoliopsida</taxon>
        <taxon>eudicotyledons</taxon>
        <taxon>Gunneridae</taxon>
        <taxon>Pentapetalae</taxon>
        <taxon>asterids</taxon>
        <taxon>lamiids</taxon>
        <taxon>Lamiales</taxon>
        <taxon>Pedaliaceae</taxon>
        <taxon>Sesamum</taxon>
    </lineage>
</organism>
<dbReference type="Pfam" id="PF13839">
    <property type="entry name" value="PC-Esterase"/>
    <property type="match status" value="2"/>
</dbReference>
<feature type="transmembrane region" description="Helical" evidence="7">
    <location>
        <begin position="20"/>
        <end position="40"/>
    </location>
</feature>
<dbReference type="InterPro" id="IPR025846">
    <property type="entry name" value="TBL_N"/>
</dbReference>
<proteinExistence type="inferred from homology"/>
<keyword evidence="5 7" id="KW-1133">Transmembrane helix</keyword>
<keyword evidence="6 7" id="KW-0472">Membrane</keyword>
<evidence type="ECO:0000256" key="2">
    <source>
        <dbReference type="ARBA" id="ARBA00007727"/>
    </source>
</evidence>